<dbReference type="Pfam" id="PF11951">
    <property type="entry name" value="Fungal_trans_2"/>
    <property type="match status" value="1"/>
</dbReference>
<keyword evidence="2" id="KW-0862">Zinc</keyword>
<dbReference type="AlphaFoldDB" id="A0A2K0TD72"/>
<dbReference type="GO" id="GO:0000981">
    <property type="term" value="F:DNA-binding transcription factor activity, RNA polymerase II-specific"/>
    <property type="evidence" value="ECO:0007669"/>
    <property type="project" value="InterPro"/>
</dbReference>
<evidence type="ECO:0000256" key="2">
    <source>
        <dbReference type="ARBA" id="ARBA00022833"/>
    </source>
</evidence>
<dbReference type="SUPFAM" id="SSF57701">
    <property type="entry name" value="Zn2/Cys6 DNA-binding domain"/>
    <property type="match status" value="1"/>
</dbReference>
<dbReference type="InterPro" id="IPR052360">
    <property type="entry name" value="Transcr_Regulatory_Proteins"/>
</dbReference>
<evidence type="ECO:0000313" key="9">
    <source>
        <dbReference type="Proteomes" id="UP000236546"/>
    </source>
</evidence>
<keyword evidence="3" id="KW-0805">Transcription regulation</keyword>
<evidence type="ECO:0000313" key="8">
    <source>
        <dbReference type="EMBL" id="PNP43476.1"/>
    </source>
</evidence>
<dbReference type="PROSITE" id="PS50048">
    <property type="entry name" value="ZN2_CY6_FUNGAL_2"/>
    <property type="match status" value="1"/>
</dbReference>
<dbReference type="Proteomes" id="UP000236546">
    <property type="component" value="Unassembled WGS sequence"/>
</dbReference>
<organism evidence="8 9">
    <name type="scientific">Trichoderma gamsii</name>
    <dbReference type="NCBI Taxonomy" id="398673"/>
    <lineage>
        <taxon>Eukaryota</taxon>
        <taxon>Fungi</taxon>
        <taxon>Dikarya</taxon>
        <taxon>Ascomycota</taxon>
        <taxon>Pezizomycotina</taxon>
        <taxon>Sordariomycetes</taxon>
        <taxon>Hypocreomycetidae</taxon>
        <taxon>Hypocreales</taxon>
        <taxon>Hypocreaceae</taxon>
        <taxon>Trichoderma</taxon>
    </lineage>
</organism>
<dbReference type="GO" id="GO:0008270">
    <property type="term" value="F:zinc ion binding"/>
    <property type="evidence" value="ECO:0007669"/>
    <property type="project" value="InterPro"/>
</dbReference>
<dbReference type="CDD" id="cd00067">
    <property type="entry name" value="GAL4"/>
    <property type="match status" value="1"/>
</dbReference>
<accession>A0A2K0TD72</accession>
<keyword evidence="4" id="KW-0238">DNA-binding</keyword>
<dbReference type="InterPro" id="IPR021858">
    <property type="entry name" value="Fun_TF"/>
</dbReference>
<dbReference type="PANTHER" id="PTHR36206:SF12">
    <property type="entry name" value="ASPERCRYPTIN BIOSYNTHESIS CLUSTER-SPECIFIC TRANSCRIPTION REGULATOR ATNN-RELATED"/>
    <property type="match status" value="1"/>
</dbReference>
<dbReference type="OrthoDB" id="3145928at2759"/>
<proteinExistence type="predicted"/>
<name>A0A2K0TD72_9HYPO</name>
<reference evidence="8 9" key="1">
    <citation type="submission" date="2017-02" db="EMBL/GenBank/DDBJ databases">
        <title>Genomes of Trichoderma spp. with biocontrol activity.</title>
        <authorList>
            <person name="Gardiner D."/>
            <person name="Kazan K."/>
            <person name="Vos C."/>
            <person name="Harvey P."/>
        </authorList>
    </citation>
    <scope>NUCLEOTIDE SEQUENCE [LARGE SCALE GENOMIC DNA]</scope>
    <source>
        <strain evidence="8 9">A5MH</strain>
    </source>
</reference>
<sequence>MDEIDNENTKTTNQAWRRKPRNFAPKSKLGCKTCKIRRVKCDLSRPSCLKCQSTGRTCDGYCEAPLALETDNGSRHYQNDKANKIEGYESNYPPTTINAYQPELGYTTHGLNLQNLGAFMILPVTEPAQAEAMCFFEYISIKHLNEYNPCESWRETLMFLSQTMPSVRHAAIALALVHQDQLDRHSSHLVFPPHHLQDWPPDKAALFHYNRAIQLLLNQEIGDSTDKTAITMLVCYLFICFEKLMGNYIQASKHLRGGVELSRDIDKAMLSNTNVYEDAKLTGFRKLICQVTREIRRLDMQAVMYAVEWSPDDMQEKLMSQLPSFDSAFQSLDQAADHLQILTAGIMTLRNMEQLMFSAYETPPLSWSFMDTVLEKMETWSSLFENMLQQGSPYDIGTETDLRIPLLRLQHTIARILLCTYGSGREMDFDNFLPQFQQAVALAGDVAAAHERYSGSLKPTFTPEIGFIPVLYIIGVKCRDPVLRRQVLPILRRQPIREAVWDSISAAMIVERVIEIEESGSMEGKMAQSREQIAAWQRVENISWKHVLSEKSAYKLDVRYTFCGRKGTYMDTIMI</sequence>
<dbReference type="GO" id="GO:0003677">
    <property type="term" value="F:DNA binding"/>
    <property type="evidence" value="ECO:0007669"/>
    <property type="project" value="UniProtKB-KW"/>
</dbReference>
<keyword evidence="5" id="KW-0804">Transcription</keyword>
<evidence type="ECO:0000259" key="7">
    <source>
        <dbReference type="PROSITE" id="PS50048"/>
    </source>
</evidence>
<dbReference type="EMBL" id="MTYH01000041">
    <property type="protein sequence ID" value="PNP43476.1"/>
    <property type="molecule type" value="Genomic_DNA"/>
</dbReference>
<dbReference type="PANTHER" id="PTHR36206">
    <property type="entry name" value="ASPERCRYPTIN BIOSYNTHESIS CLUSTER-SPECIFIC TRANSCRIPTION REGULATOR ATNN-RELATED"/>
    <property type="match status" value="1"/>
</dbReference>
<keyword evidence="1" id="KW-0479">Metal-binding</keyword>
<evidence type="ECO:0000256" key="5">
    <source>
        <dbReference type="ARBA" id="ARBA00023163"/>
    </source>
</evidence>
<evidence type="ECO:0000256" key="1">
    <source>
        <dbReference type="ARBA" id="ARBA00022723"/>
    </source>
</evidence>
<feature type="domain" description="Zn(2)-C6 fungal-type" evidence="7">
    <location>
        <begin position="30"/>
        <end position="58"/>
    </location>
</feature>
<evidence type="ECO:0000256" key="3">
    <source>
        <dbReference type="ARBA" id="ARBA00023015"/>
    </source>
</evidence>
<dbReference type="Pfam" id="PF00172">
    <property type="entry name" value="Zn_clus"/>
    <property type="match status" value="1"/>
</dbReference>
<dbReference type="InterPro" id="IPR036864">
    <property type="entry name" value="Zn2-C6_fun-type_DNA-bd_sf"/>
</dbReference>
<dbReference type="Gene3D" id="4.10.240.10">
    <property type="entry name" value="Zn(2)-C6 fungal-type DNA-binding domain"/>
    <property type="match status" value="1"/>
</dbReference>
<dbReference type="InterPro" id="IPR001138">
    <property type="entry name" value="Zn2Cys6_DnaBD"/>
</dbReference>
<keyword evidence="6" id="KW-0539">Nucleus</keyword>
<evidence type="ECO:0000256" key="6">
    <source>
        <dbReference type="ARBA" id="ARBA00023242"/>
    </source>
</evidence>
<gene>
    <name evidence="8" type="ORF">TGAMA5MH_04696</name>
</gene>
<comment type="caution">
    <text evidence="8">The sequence shown here is derived from an EMBL/GenBank/DDBJ whole genome shotgun (WGS) entry which is preliminary data.</text>
</comment>
<evidence type="ECO:0000256" key="4">
    <source>
        <dbReference type="ARBA" id="ARBA00023125"/>
    </source>
</evidence>
<dbReference type="PROSITE" id="PS00463">
    <property type="entry name" value="ZN2_CY6_FUNGAL_1"/>
    <property type="match status" value="1"/>
</dbReference>
<protein>
    <recommendedName>
        <fullName evidence="7">Zn(2)-C6 fungal-type domain-containing protein</fullName>
    </recommendedName>
</protein>